<reference evidence="4" key="1">
    <citation type="journal article" date="2023" name="Mol. Phylogenet. Evol.">
        <title>Genome-scale phylogeny and comparative genomics of the fungal order Sordariales.</title>
        <authorList>
            <person name="Hensen N."/>
            <person name="Bonometti L."/>
            <person name="Westerberg I."/>
            <person name="Brannstrom I.O."/>
            <person name="Guillou S."/>
            <person name="Cros-Aarteil S."/>
            <person name="Calhoun S."/>
            <person name="Haridas S."/>
            <person name="Kuo A."/>
            <person name="Mondo S."/>
            <person name="Pangilinan J."/>
            <person name="Riley R."/>
            <person name="LaButti K."/>
            <person name="Andreopoulos B."/>
            <person name="Lipzen A."/>
            <person name="Chen C."/>
            <person name="Yan M."/>
            <person name="Daum C."/>
            <person name="Ng V."/>
            <person name="Clum A."/>
            <person name="Steindorff A."/>
            <person name="Ohm R.A."/>
            <person name="Martin F."/>
            <person name="Silar P."/>
            <person name="Natvig D.O."/>
            <person name="Lalanne C."/>
            <person name="Gautier V."/>
            <person name="Ament-Velasquez S.L."/>
            <person name="Kruys A."/>
            <person name="Hutchinson M.I."/>
            <person name="Powell A.J."/>
            <person name="Barry K."/>
            <person name="Miller A.N."/>
            <person name="Grigoriev I.V."/>
            <person name="Debuchy R."/>
            <person name="Gladieux P."/>
            <person name="Hiltunen Thoren M."/>
            <person name="Johannesson H."/>
        </authorList>
    </citation>
    <scope>NUCLEOTIDE SEQUENCE</scope>
    <source>
        <strain evidence="4">CBS 990.96</strain>
    </source>
</reference>
<evidence type="ECO:0000256" key="1">
    <source>
        <dbReference type="SAM" id="Coils"/>
    </source>
</evidence>
<keyword evidence="5" id="KW-1185">Reference proteome</keyword>
<dbReference type="PROSITE" id="PS00636">
    <property type="entry name" value="DNAJ_1"/>
    <property type="match status" value="1"/>
</dbReference>
<proteinExistence type="predicted"/>
<name>A0AAN7H587_9PEZI</name>
<dbReference type="EMBL" id="MU865287">
    <property type="protein sequence ID" value="KAK4232443.1"/>
    <property type="molecule type" value="Genomic_DNA"/>
</dbReference>
<dbReference type="Proteomes" id="UP001301958">
    <property type="component" value="Unassembled WGS sequence"/>
</dbReference>
<dbReference type="AlphaFoldDB" id="A0AAN7H587"/>
<accession>A0AAN7H587</accession>
<dbReference type="Gene3D" id="1.10.287.110">
    <property type="entry name" value="DnaJ domain"/>
    <property type="match status" value="1"/>
</dbReference>
<feature type="compositionally biased region" description="Acidic residues" evidence="2">
    <location>
        <begin position="277"/>
        <end position="287"/>
    </location>
</feature>
<dbReference type="PANTHER" id="PTHR44144:SF1">
    <property type="entry name" value="DNAJ HOMOLOG SUBFAMILY C MEMBER 9"/>
    <property type="match status" value="1"/>
</dbReference>
<reference evidence="4" key="2">
    <citation type="submission" date="2023-05" db="EMBL/GenBank/DDBJ databases">
        <authorList>
            <consortium name="Lawrence Berkeley National Laboratory"/>
            <person name="Steindorff A."/>
            <person name="Hensen N."/>
            <person name="Bonometti L."/>
            <person name="Westerberg I."/>
            <person name="Brannstrom I.O."/>
            <person name="Guillou S."/>
            <person name="Cros-Aarteil S."/>
            <person name="Calhoun S."/>
            <person name="Haridas S."/>
            <person name="Kuo A."/>
            <person name="Mondo S."/>
            <person name="Pangilinan J."/>
            <person name="Riley R."/>
            <person name="Labutti K."/>
            <person name="Andreopoulos B."/>
            <person name="Lipzen A."/>
            <person name="Chen C."/>
            <person name="Yanf M."/>
            <person name="Daum C."/>
            <person name="Ng V."/>
            <person name="Clum A."/>
            <person name="Ohm R."/>
            <person name="Martin F."/>
            <person name="Silar P."/>
            <person name="Natvig D."/>
            <person name="Lalanne C."/>
            <person name="Gautier V."/>
            <person name="Ament-Velasquez S.L."/>
            <person name="Kruys A."/>
            <person name="Hutchinson M.I."/>
            <person name="Powell A.J."/>
            <person name="Barry K."/>
            <person name="Miller A.N."/>
            <person name="Grigoriev I.V."/>
            <person name="Debuchy R."/>
            <person name="Gladieux P."/>
            <person name="Thoren M.H."/>
            <person name="Johannesson H."/>
        </authorList>
    </citation>
    <scope>NUCLEOTIDE SEQUENCE</scope>
    <source>
        <strain evidence="4">CBS 990.96</strain>
    </source>
</reference>
<evidence type="ECO:0000259" key="3">
    <source>
        <dbReference type="PROSITE" id="PS50076"/>
    </source>
</evidence>
<dbReference type="GO" id="GO:0005634">
    <property type="term" value="C:nucleus"/>
    <property type="evidence" value="ECO:0007669"/>
    <property type="project" value="TreeGrafter"/>
</dbReference>
<dbReference type="InterPro" id="IPR056453">
    <property type="entry name" value="HTH_DNAJC9"/>
</dbReference>
<dbReference type="PROSITE" id="PS50076">
    <property type="entry name" value="DNAJ_2"/>
    <property type="match status" value="1"/>
</dbReference>
<dbReference type="SUPFAM" id="SSF46565">
    <property type="entry name" value="Chaperone J-domain"/>
    <property type="match status" value="1"/>
</dbReference>
<dbReference type="PANTHER" id="PTHR44144">
    <property type="entry name" value="DNAJ HOMOLOG SUBFAMILY C MEMBER 9"/>
    <property type="match status" value="1"/>
</dbReference>
<dbReference type="InterPro" id="IPR001623">
    <property type="entry name" value="DnaJ_domain"/>
</dbReference>
<evidence type="ECO:0000256" key="2">
    <source>
        <dbReference type="SAM" id="MobiDB-lite"/>
    </source>
</evidence>
<organism evidence="4 5">
    <name type="scientific">Podospora fimiseda</name>
    <dbReference type="NCBI Taxonomy" id="252190"/>
    <lineage>
        <taxon>Eukaryota</taxon>
        <taxon>Fungi</taxon>
        <taxon>Dikarya</taxon>
        <taxon>Ascomycota</taxon>
        <taxon>Pezizomycotina</taxon>
        <taxon>Sordariomycetes</taxon>
        <taxon>Sordariomycetidae</taxon>
        <taxon>Sordariales</taxon>
        <taxon>Podosporaceae</taxon>
        <taxon>Podospora</taxon>
    </lineage>
</organism>
<dbReference type="InterPro" id="IPR036869">
    <property type="entry name" value="J_dom_sf"/>
</dbReference>
<dbReference type="InterPro" id="IPR018253">
    <property type="entry name" value="DnaJ_domain_CS"/>
</dbReference>
<keyword evidence="1" id="KW-0175">Coiled coil</keyword>
<dbReference type="PRINTS" id="PR00625">
    <property type="entry name" value="JDOMAIN"/>
</dbReference>
<sequence length="305" mass="34740">MVGWRGRVVVADGEEGEEEINPYKTLDLPQTATPDQIKSAYRKAALKNHPDKAPSPAEQPAYKEKFQQIAFAYAILSDPIRRKRYDQTGSTSESIVDSQDFNWSDFYAEQFRDVVSEESIEAFRVKYKGSQEEKDDLLAAYQEFEGDMDAVYETVMLSDVVEDDERFRGIIDEGIEEGLVEKYDKYTKEGKKTKRNRVKNAKKEAEEAEELAKELGVHEKLKKGGKGKGKGGEDALAALIRGNQAKRGDMFDHLVEKYGGGGKEKKTKKGGKRKTEEEEPDIDDEEFERLQREMMKKKATKKRKA</sequence>
<feature type="coiled-coil region" evidence="1">
    <location>
        <begin position="188"/>
        <end position="221"/>
    </location>
</feature>
<feature type="domain" description="J" evidence="3">
    <location>
        <begin position="21"/>
        <end position="89"/>
    </location>
</feature>
<dbReference type="SMART" id="SM00271">
    <property type="entry name" value="DnaJ"/>
    <property type="match status" value="1"/>
</dbReference>
<dbReference type="GO" id="GO:0031072">
    <property type="term" value="F:heat shock protein binding"/>
    <property type="evidence" value="ECO:0007669"/>
    <property type="project" value="TreeGrafter"/>
</dbReference>
<feature type="region of interest" description="Disordered" evidence="2">
    <location>
        <begin position="255"/>
        <end position="305"/>
    </location>
</feature>
<dbReference type="GO" id="GO:0005737">
    <property type="term" value="C:cytoplasm"/>
    <property type="evidence" value="ECO:0007669"/>
    <property type="project" value="TreeGrafter"/>
</dbReference>
<evidence type="ECO:0000313" key="4">
    <source>
        <dbReference type="EMBL" id="KAK4232443.1"/>
    </source>
</evidence>
<comment type="caution">
    <text evidence="4">The sequence shown here is derived from an EMBL/GenBank/DDBJ whole genome shotgun (WGS) entry which is preliminary data.</text>
</comment>
<dbReference type="FunFam" id="1.10.287.110:FF:000110">
    <property type="entry name" value="DnaJ domain protein (AFU_orthologue AFUA_2G13210)"/>
    <property type="match status" value="1"/>
</dbReference>
<dbReference type="CDD" id="cd06257">
    <property type="entry name" value="DnaJ"/>
    <property type="match status" value="1"/>
</dbReference>
<gene>
    <name evidence="4" type="ORF">QBC38DRAFT_505783</name>
</gene>
<dbReference type="Pfam" id="PF00226">
    <property type="entry name" value="DnaJ"/>
    <property type="match status" value="1"/>
</dbReference>
<dbReference type="Pfam" id="PF23302">
    <property type="entry name" value="HTH_DNAJC9"/>
    <property type="match status" value="1"/>
</dbReference>
<protein>
    <submittedName>
        <fullName evidence="4">DnaJ domain-containing protein</fullName>
    </submittedName>
</protein>
<dbReference type="InterPro" id="IPR052594">
    <property type="entry name" value="J_domain-containing_protein"/>
</dbReference>
<evidence type="ECO:0000313" key="5">
    <source>
        <dbReference type="Proteomes" id="UP001301958"/>
    </source>
</evidence>